<evidence type="ECO:0000313" key="1">
    <source>
        <dbReference type="EMBL" id="KAF2595511.1"/>
    </source>
</evidence>
<organism evidence="1">
    <name type="scientific">Brassica cretica</name>
    <name type="common">Mustard</name>
    <dbReference type="NCBI Taxonomy" id="69181"/>
    <lineage>
        <taxon>Eukaryota</taxon>
        <taxon>Viridiplantae</taxon>
        <taxon>Streptophyta</taxon>
        <taxon>Embryophyta</taxon>
        <taxon>Tracheophyta</taxon>
        <taxon>Spermatophyta</taxon>
        <taxon>Magnoliopsida</taxon>
        <taxon>eudicotyledons</taxon>
        <taxon>Gunneridae</taxon>
        <taxon>Pentapetalae</taxon>
        <taxon>rosids</taxon>
        <taxon>malvids</taxon>
        <taxon>Brassicales</taxon>
        <taxon>Brassicaceae</taxon>
        <taxon>Brassiceae</taxon>
        <taxon>Brassica</taxon>
    </lineage>
</organism>
<reference evidence="1" key="1">
    <citation type="submission" date="2019-12" db="EMBL/GenBank/DDBJ databases">
        <title>Genome sequencing and annotation of Brassica cretica.</title>
        <authorList>
            <person name="Studholme D.J."/>
            <person name="Sarris P.F."/>
        </authorList>
    </citation>
    <scope>NUCLEOTIDE SEQUENCE</scope>
    <source>
        <strain evidence="1">PFS-102/07</strain>
        <tissue evidence="1">Leaf</tissue>
    </source>
</reference>
<sequence>MYTQGEQEARRLRKLIVRKNHNRRRGQHLLGRTRKTCRRIRTEHSQKTSTSSENVDKLGKLQAMILMRCTISANISQKLLQVKAVKSQIQHATSAAPEIDKLLEEA</sequence>
<name>A0A8S9KNS1_BRACR</name>
<comment type="caution">
    <text evidence="1">The sequence shown here is derived from an EMBL/GenBank/DDBJ whole genome shotgun (WGS) entry which is preliminary data.</text>
</comment>
<proteinExistence type="predicted"/>
<gene>
    <name evidence="1" type="ORF">F2Q70_00043541</name>
</gene>
<dbReference type="EMBL" id="QGKY02000164">
    <property type="protein sequence ID" value="KAF2595511.1"/>
    <property type="molecule type" value="Genomic_DNA"/>
</dbReference>
<protein>
    <submittedName>
        <fullName evidence="1">Uncharacterized protein</fullName>
    </submittedName>
</protein>
<dbReference type="AlphaFoldDB" id="A0A8S9KNS1"/>
<accession>A0A8S9KNS1</accession>